<keyword evidence="2" id="KW-1185">Reference proteome</keyword>
<protein>
    <submittedName>
        <fullName evidence="1">Uncharacterized protein</fullName>
    </submittedName>
</protein>
<dbReference type="EMBL" id="JAOALG010000001">
    <property type="protein sequence ID" value="MEQ5840264.1"/>
    <property type="molecule type" value="Genomic_DNA"/>
</dbReference>
<dbReference type="Proteomes" id="UP001469089">
    <property type="component" value="Unassembled WGS sequence"/>
</dbReference>
<accession>A0ABV1LLV3</accession>
<evidence type="ECO:0000313" key="2">
    <source>
        <dbReference type="Proteomes" id="UP001469089"/>
    </source>
</evidence>
<name>A0ABV1LLV3_9BURK</name>
<organism evidence="1 2">
    <name type="scientific">Paraburkholderia acidicola</name>
    <dbReference type="NCBI Taxonomy" id="1912599"/>
    <lineage>
        <taxon>Bacteria</taxon>
        <taxon>Pseudomonadati</taxon>
        <taxon>Pseudomonadota</taxon>
        <taxon>Betaproteobacteria</taxon>
        <taxon>Burkholderiales</taxon>
        <taxon>Burkholderiaceae</taxon>
        <taxon>Paraburkholderia</taxon>
    </lineage>
</organism>
<dbReference type="RefSeq" id="WP_349542482.1">
    <property type="nucleotide sequence ID" value="NZ_JAOALG010000001.1"/>
</dbReference>
<proteinExistence type="predicted"/>
<sequence length="92" mass="10816">MIDDLDLIHREQIDIEIDWLRGDFRPAEKATERILISIESYRSGLERHLLSENVELRSLVKLGFHWPASGRKFMAAVDDRGKDYKIYVNESK</sequence>
<reference evidence="1 2" key="1">
    <citation type="journal article" date="2024" name="Chem. Sci.">
        <title>Discovery of a lagriamide polyketide by integrated genome mining, isotopic labeling, and untargeted metabolomics.</title>
        <authorList>
            <person name="Fergusson C.H."/>
            <person name="Saulog J."/>
            <person name="Paulo B.S."/>
            <person name="Wilson D.M."/>
            <person name="Liu D.Y."/>
            <person name="Morehouse N.J."/>
            <person name="Waterworth S."/>
            <person name="Barkei J."/>
            <person name="Gray C.A."/>
            <person name="Kwan J.C."/>
            <person name="Eustaquio A.S."/>
            <person name="Linington R.G."/>
        </authorList>
    </citation>
    <scope>NUCLEOTIDE SEQUENCE [LARGE SCALE GENOMIC DNA]</scope>
    <source>
        <strain evidence="1 2">RL17-338-BIF-B</strain>
    </source>
</reference>
<comment type="caution">
    <text evidence="1">The sequence shown here is derived from an EMBL/GenBank/DDBJ whole genome shotgun (WGS) entry which is preliminary data.</text>
</comment>
<gene>
    <name evidence="1" type="ORF">N0A02_12580</name>
</gene>
<evidence type="ECO:0000313" key="1">
    <source>
        <dbReference type="EMBL" id="MEQ5840264.1"/>
    </source>
</evidence>